<dbReference type="GO" id="GO:0005737">
    <property type="term" value="C:cytoplasm"/>
    <property type="evidence" value="ECO:0007669"/>
    <property type="project" value="TreeGrafter"/>
</dbReference>
<dbReference type="Proteomes" id="UP000319557">
    <property type="component" value="Chromosome"/>
</dbReference>
<dbReference type="InterPro" id="IPR001509">
    <property type="entry name" value="Epimerase_deHydtase"/>
</dbReference>
<dbReference type="PANTHER" id="PTHR48079">
    <property type="entry name" value="PROTEIN YEEZ"/>
    <property type="match status" value="1"/>
</dbReference>
<proteinExistence type="predicted"/>
<protein>
    <submittedName>
        <fullName evidence="2">NAD dependent epimerase/dehydratase family protein</fullName>
    </submittedName>
</protein>
<reference evidence="2 3" key="1">
    <citation type="submission" date="2019-02" db="EMBL/GenBank/DDBJ databases">
        <title>Deep-cultivation of Planctomycetes and their phenomic and genomic characterization uncovers novel biology.</title>
        <authorList>
            <person name="Wiegand S."/>
            <person name="Jogler M."/>
            <person name="Boedeker C."/>
            <person name="Pinto D."/>
            <person name="Vollmers J."/>
            <person name="Rivas-Marin E."/>
            <person name="Kohn T."/>
            <person name="Peeters S.H."/>
            <person name="Heuer A."/>
            <person name="Rast P."/>
            <person name="Oberbeckmann S."/>
            <person name="Bunk B."/>
            <person name="Jeske O."/>
            <person name="Meyerdierks A."/>
            <person name="Storesund J.E."/>
            <person name="Kallscheuer N."/>
            <person name="Luecker S."/>
            <person name="Lage O.M."/>
            <person name="Pohl T."/>
            <person name="Merkel B.J."/>
            <person name="Hornburger P."/>
            <person name="Mueller R.-W."/>
            <person name="Bruemmer F."/>
            <person name="Labrenz M."/>
            <person name="Spormann A.M."/>
            <person name="Op den Camp H."/>
            <person name="Overmann J."/>
            <person name="Amann R."/>
            <person name="Jetten M.S.M."/>
            <person name="Mascher T."/>
            <person name="Medema M.H."/>
            <person name="Devos D.P."/>
            <person name="Kaster A.-K."/>
            <person name="Ovreas L."/>
            <person name="Rohde M."/>
            <person name="Galperin M.Y."/>
            <person name="Jogler C."/>
        </authorList>
    </citation>
    <scope>NUCLEOTIDE SEQUENCE [LARGE SCALE GENOMIC DNA]</scope>
    <source>
        <strain evidence="2 3">EC9</strain>
    </source>
</reference>
<dbReference type="KEGG" id="ruv:EC9_48030"/>
<keyword evidence="3" id="KW-1185">Reference proteome</keyword>
<evidence type="ECO:0000313" key="2">
    <source>
        <dbReference type="EMBL" id="QDS90589.1"/>
    </source>
</evidence>
<dbReference type="PANTHER" id="PTHR48079:SF6">
    <property type="entry name" value="NAD(P)-BINDING DOMAIN-CONTAINING PROTEIN-RELATED"/>
    <property type="match status" value="1"/>
</dbReference>
<dbReference type="InterPro" id="IPR036291">
    <property type="entry name" value="NAD(P)-bd_dom_sf"/>
</dbReference>
<dbReference type="SUPFAM" id="SSF51735">
    <property type="entry name" value="NAD(P)-binding Rossmann-fold domains"/>
    <property type="match status" value="1"/>
</dbReference>
<accession>A0A517M6T7</accession>
<dbReference type="Gene3D" id="3.40.50.720">
    <property type="entry name" value="NAD(P)-binding Rossmann-like Domain"/>
    <property type="match status" value="1"/>
</dbReference>
<evidence type="ECO:0000259" key="1">
    <source>
        <dbReference type="Pfam" id="PF01370"/>
    </source>
</evidence>
<evidence type="ECO:0000313" key="3">
    <source>
        <dbReference type="Proteomes" id="UP000319557"/>
    </source>
</evidence>
<dbReference type="InterPro" id="IPR051783">
    <property type="entry name" value="NAD(P)-dependent_oxidoreduct"/>
</dbReference>
<dbReference type="GO" id="GO:0004029">
    <property type="term" value="F:aldehyde dehydrogenase (NAD+) activity"/>
    <property type="evidence" value="ECO:0007669"/>
    <property type="project" value="TreeGrafter"/>
</dbReference>
<dbReference type="AlphaFoldDB" id="A0A517M6T7"/>
<name>A0A517M6T7_9BACT</name>
<organism evidence="2 3">
    <name type="scientific">Rosistilla ulvae</name>
    <dbReference type="NCBI Taxonomy" id="1930277"/>
    <lineage>
        <taxon>Bacteria</taxon>
        <taxon>Pseudomonadati</taxon>
        <taxon>Planctomycetota</taxon>
        <taxon>Planctomycetia</taxon>
        <taxon>Pirellulales</taxon>
        <taxon>Pirellulaceae</taxon>
        <taxon>Rosistilla</taxon>
    </lineage>
</organism>
<dbReference type="Pfam" id="PF01370">
    <property type="entry name" value="Epimerase"/>
    <property type="match status" value="1"/>
</dbReference>
<feature type="domain" description="NAD-dependent epimerase/dehydratase" evidence="1">
    <location>
        <begin position="9"/>
        <end position="218"/>
    </location>
</feature>
<dbReference type="EMBL" id="CP036261">
    <property type="protein sequence ID" value="QDS90589.1"/>
    <property type="molecule type" value="Genomic_DNA"/>
</dbReference>
<sequence length="292" mass="31981">MEKSKKTALIFGCGYLGKRVALRLQNQDWHVFAVTRNRPTAADLQTAGISPIVADWTRPTTLRNLPQTDRTLVAVGWDRSGGQSQYDVYVGGLRNALQATSPKSNLVYISSTGVYHQNGGTWVDEASPCCPAIGSGGWAHLQAESLLRQKRPGFPSTILRMAGLYGPNRIPRAKEILSGKPLSAPTEGYLNLIHIDDAASAVMAAWQTSPSETKTYVISDGTPVIRRTYYEEIARVLGKPLPSFVSPDSAAPASRRATTSKRIWTARMRRDLCPQLAFPDYRSGLRDVLHSA</sequence>
<gene>
    <name evidence="2" type="ORF">EC9_48030</name>
</gene>
<dbReference type="RefSeq" id="WP_261342907.1">
    <property type="nucleotide sequence ID" value="NZ_CP036261.1"/>
</dbReference>